<keyword evidence="5 6" id="KW-0472">Membrane</keyword>
<dbReference type="AlphaFoldDB" id="A0A0D1XS31"/>
<dbReference type="PANTHER" id="PTHR43461">
    <property type="entry name" value="TRANSMEMBRANE PROTEIN 256"/>
    <property type="match status" value="1"/>
</dbReference>
<dbReference type="Pfam" id="PF04241">
    <property type="entry name" value="DUF423"/>
    <property type="match status" value="1"/>
</dbReference>
<accession>A0A0D1XS31</accession>
<dbReference type="InterPro" id="IPR006696">
    <property type="entry name" value="DUF423"/>
</dbReference>
<reference evidence="7 9" key="1">
    <citation type="submission" date="2015-07" db="EMBL/GenBank/DDBJ databases">
        <title>Fjat-14205 dsm 2895.</title>
        <authorList>
            <person name="Liu B."/>
            <person name="Wang J."/>
            <person name="Zhu Y."/>
            <person name="Liu G."/>
            <person name="Chen Q."/>
            <person name="Chen Z."/>
            <person name="Lan J."/>
            <person name="Che J."/>
            <person name="Ge C."/>
            <person name="Shi H."/>
            <person name="Pan Z."/>
            <person name="Liu X."/>
        </authorList>
    </citation>
    <scope>NUCLEOTIDE SEQUENCE [LARGE SCALE GENOMIC DNA]</scope>
    <source>
        <strain evidence="7 9">DSM 2895</strain>
    </source>
</reference>
<proteinExistence type="inferred from homology"/>
<comment type="subcellular location">
    <subcellularLocation>
        <location evidence="1">Membrane</location>
        <topology evidence="1">Multi-pass membrane protein</topology>
    </subcellularLocation>
</comment>
<keyword evidence="3 6" id="KW-0812">Transmembrane</keyword>
<evidence type="ECO:0000313" key="8">
    <source>
        <dbReference type="EMBL" id="SDK56169.1"/>
    </source>
</evidence>
<evidence type="ECO:0000256" key="2">
    <source>
        <dbReference type="ARBA" id="ARBA00009694"/>
    </source>
</evidence>
<evidence type="ECO:0000256" key="6">
    <source>
        <dbReference type="SAM" id="Phobius"/>
    </source>
</evidence>
<evidence type="ECO:0000313" key="9">
    <source>
        <dbReference type="Proteomes" id="UP000037269"/>
    </source>
</evidence>
<gene>
    <name evidence="7" type="ORF">AF333_01945</name>
    <name evidence="8" type="ORF">SAMN04487909_1723</name>
</gene>
<protein>
    <submittedName>
        <fullName evidence="7">Membrane protein</fullName>
    </submittedName>
</protein>
<organism evidence="7 9">
    <name type="scientific">Aneurinibacillus migulanus</name>
    <name type="common">Bacillus migulanus</name>
    <dbReference type="NCBI Taxonomy" id="47500"/>
    <lineage>
        <taxon>Bacteria</taxon>
        <taxon>Bacillati</taxon>
        <taxon>Bacillota</taxon>
        <taxon>Bacilli</taxon>
        <taxon>Bacillales</taxon>
        <taxon>Paenibacillaceae</taxon>
        <taxon>Aneurinibacillus group</taxon>
        <taxon>Aneurinibacillus</taxon>
    </lineage>
</organism>
<dbReference type="OrthoDB" id="9802121at2"/>
<evidence type="ECO:0000313" key="10">
    <source>
        <dbReference type="Proteomes" id="UP000182836"/>
    </source>
</evidence>
<dbReference type="EMBL" id="LGUG01000004">
    <property type="protein sequence ID" value="KON94432.1"/>
    <property type="molecule type" value="Genomic_DNA"/>
</dbReference>
<evidence type="ECO:0000313" key="7">
    <source>
        <dbReference type="EMBL" id="KON94432.1"/>
    </source>
</evidence>
<reference evidence="8 10" key="2">
    <citation type="submission" date="2016-10" db="EMBL/GenBank/DDBJ databases">
        <authorList>
            <person name="de Groot N.N."/>
        </authorList>
    </citation>
    <scope>NUCLEOTIDE SEQUENCE [LARGE SCALE GENOMIC DNA]</scope>
    <source>
        <strain evidence="8 10">DSM 2895</strain>
    </source>
</reference>
<dbReference type="GeneID" id="42303974"/>
<dbReference type="Proteomes" id="UP000182836">
    <property type="component" value="Unassembled WGS sequence"/>
</dbReference>
<dbReference type="STRING" id="47500.AF333_01945"/>
<name>A0A0D1XS31_ANEMI</name>
<dbReference type="RefSeq" id="WP_043066483.1">
    <property type="nucleotide sequence ID" value="NZ_BJOA01000321.1"/>
</dbReference>
<sequence length="124" mass="13122">MARIFIILGSINLFLSVALGAFGAHGLEGKITDHLLEVYKTGVHYHMIHGLGLLGIGILGERGIAGMKQLKLAGWFMQAGIIFFAFSLYILALTGIGWLGAITPIGGVCFLIGWALLALAAAKK</sequence>
<keyword evidence="4 6" id="KW-1133">Transmembrane helix</keyword>
<feature type="transmembrane region" description="Helical" evidence="6">
    <location>
        <begin position="44"/>
        <end position="60"/>
    </location>
</feature>
<comment type="similarity">
    <text evidence="2">Belongs to the UPF0382 family.</text>
</comment>
<feature type="transmembrane region" description="Helical" evidence="6">
    <location>
        <begin position="72"/>
        <end position="92"/>
    </location>
</feature>
<evidence type="ECO:0000256" key="1">
    <source>
        <dbReference type="ARBA" id="ARBA00004141"/>
    </source>
</evidence>
<feature type="transmembrane region" description="Helical" evidence="6">
    <location>
        <begin position="98"/>
        <end position="122"/>
    </location>
</feature>
<dbReference type="PANTHER" id="PTHR43461:SF1">
    <property type="entry name" value="TRANSMEMBRANE PROTEIN 256"/>
    <property type="match status" value="1"/>
</dbReference>
<evidence type="ECO:0000256" key="3">
    <source>
        <dbReference type="ARBA" id="ARBA00022692"/>
    </source>
</evidence>
<dbReference type="PATRIC" id="fig|47500.12.peg.593"/>
<keyword evidence="9" id="KW-1185">Reference proteome</keyword>
<dbReference type="Proteomes" id="UP000037269">
    <property type="component" value="Unassembled WGS sequence"/>
</dbReference>
<dbReference type="GO" id="GO:0005886">
    <property type="term" value="C:plasma membrane"/>
    <property type="evidence" value="ECO:0007669"/>
    <property type="project" value="TreeGrafter"/>
</dbReference>
<dbReference type="EMBL" id="FNED01000072">
    <property type="protein sequence ID" value="SDK56169.1"/>
    <property type="molecule type" value="Genomic_DNA"/>
</dbReference>
<evidence type="ECO:0000256" key="4">
    <source>
        <dbReference type="ARBA" id="ARBA00022989"/>
    </source>
</evidence>
<evidence type="ECO:0000256" key="5">
    <source>
        <dbReference type="ARBA" id="ARBA00023136"/>
    </source>
</evidence>